<gene>
    <name evidence="1" type="ORF">FLK61_40570</name>
</gene>
<organism evidence="1 2">
    <name type="scientific">Paenalkalicoccus suaedae</name>
    <dbReference type="NCBI Taxonomy" id="2592382"/>
    <lineage>
        <taxon>Bacteria</taxon>
        <taxon>Bacillati</taxon>
        <taxon>Bacillota</taxon>
        <taxon>Bacilli</taxon>
        <taxon>Bacillales</taxon>
        <taxon>Bacillaceae</taxon>
        <taxon>Paenalkalicoccus</taxon>
    </lineage>
</organism>
<evidence type="ECO:0000313" key="1">
    <source>
        <dbReference type="EMBL" id="QKS72896.1"/>
    </source>
</evidence>
<name>A0A859FJD0_9BACI</name>
<sequence length="231" mass="25931">MKTLGIDGSRNGWISAIFDDGAFVSWVNTSELPRVEADFIWIDMPIGIPDARAYPRQTEGLARKLLPGRASSVFSVPCREVLDVETYAEANELHRELTGKGLSKQSWYLFNKMIEVDKAVREGMPLCEAHPEVVLAGLAGGSMKHSKKTLEGQRERMDVMTTYSERAKEHIELGTRQFMRKDVAVDDLMDAYCLGLAASLNDLPLKRVNAREEVDRYGTAMNMVYREGGLR</sequence>
<dbReference type="Pfam" id="PF04250">
    <property type="entry name" value="DUF429"/>
    <property type="match status" value="1"/>
</dbReference>
<dbReference type="InterPro" id="IPR007362">
    <property type="entry name" value="DUF429"/>
</dbReference>
<reference evidence="2" key="1">
    <citation type="submission" date="2019-07" db="EMBL/GenBank/DDBJ databases">
        <title>Bacillus alkalisoli sp. nov. isolated from saline soil.</title>
        <authorList>
            <person name="Sun J.-Q."/>
            <person name="Xu L."/>
        </authorList>
    </citation>
    <scope>NUCLEOTIDE SEQUENCE [LARGE SCALE GENOMIC DNA]</scope>
    <source>
        <strain evidence="2">M4U3P1</strain>
    </source>
</reference>
<keyword evidence="2" id="KW-1185">Reference proteome</keyword>
<proteinExistence type="predicted"/>
<dbReference type="KEGG" id="psua:FLK61_40570"/>
<protein>
    <submittedName>
        <fullName evidence="1">DUF429 domain-containing protein</fullName>
    </submittedName>
</protein>
<dbReference type="AlphaFoldDB" id="A0A859FJD0"/>
<dbReference type="Proteomes" id="UP000318138">
    <property type="component" value="Chromosome"/>
</dbReference>
<dbReference type="EMBL" id="CP041372">
    <property type="protein sequence ID" value="QKS72896.1"/>
    <property type="molecule type" value="Genomic_DNA"/>
</dbReference>
<dbReference type="RefSeq" id="WP_176010863.1">
    <property type="nucleotide sequence ID" value="NZ_CP041372.2"/>
</dbReference>
<evidence type="ECO:0000313" key="2">
    <source>
        <dbReference type="Proteomes" id="UP000318138"/>
    </source>
</evidence>
<accession>A0A859FJD0</accession>